<accession>A0A8X6QDG6</accession>
<sequence length="86" mass="9965">PIEIQENRKESSTRESEAQGENDLRECFNNGRLRSSPSRQREARIIGKINRQTSKQNLLFHGWNQAVNISRCSPDEHRSDGLKQCK</sequence>
<organism evidence="2 3">
    <name type="scientific">Nephila pilipes</name>
    <name type="common">Giant wood spider</name>
    <name type="synonym">Nephila maculata</name>
    <dbReference type="NCBI Taxonomy" id="299642"/>
    <lineage>
        <taxon>Eukaryota</taxon>
        <taxon>Metazoa</taxon>
        <taxon>Ecdysozoa</taxon>
        <taxon>Arthropoda</taxon>
        <taxon>Chelicerata</taxon>
        <taxon>Arachnida</taxon>
        <taxon>Araneae</taxon>
        <taxon>Araneomorphae</taxon>
        <taxon>Entelegynae</taxon>
        <taxon>Araneoidea</taxon>
        <taxon>Nephilidae</taxon>
        <taxon>Nephila</taxon>
    </lineage>
</organism>
<feature type="non-terminal residue" evidence="2">
    <location>
        <position position="1"/>
    </location>
</feature>
<evidence type="ECO:0000313" key="2">
    <source>
        <dbReference type="EMBL" id="GFU15975.1"/>
    </source>
</evidence>
<evidence type="ECO:0000256" key="1">
    <source>
        <dbReference type="SAM" id="MobiDB-lite"/>
    </source>
</evidence>
<dbReference type="AlphaFoldDB" id="A0A8X6QDG6"/>
<comment type="caution">
    <text evidence="2">The sequence shown here is derived from an EMBL/GenBank/DDBJ whole genome shotgun (WGS) entry which is preliminary data.</text>
</comment>
<protein>
    <submittedName>
        <fullName evidence="2">Uncharacterized protein</fullName>
    </submittedName>
</protein>
<feature type="region of interest" description="Disordered" evidence="1">
    <location>
        <begin position="1"/>
        <end position="41"/>
    </location>
</feature>
<dbReference type="Proteomes" id="UP000887013">
    <property type="component" value="Unassembled WGS sequence"/>
</dbReference>
<evidence type="ECO:0000313" key="3">
    <source>
        <dbReference type="Proteomes" id="UP000887013"/>
    </source>
</evidence>
<feature type="compositionally biased region" description="Basic and acidic residues" evidence="1">
    <location>
        <begin position="1"/>
        <end position="26"/>
    </location>
</feature>
<gene>
    <name evidence="2" type="ORF">NPIL_648481</name>
</gene>
<reference evidence="2" key="1">
    <citation type="submission" date="2020-08" db="EMBL/GenBank/DDBJ databases">
        <title>Multicomponent nature underlies the extraordinary mechanical properties of spider dragline silk.</title>
        <authorList>
            <person name="Kono N."/>
            <person name="Nakamura H."/>
            <person name="Mori M."/>
            <person name="Yoshida Y."/>
            <person name="Ohtoshi R."/>
            <person name="Malay A.D."/>
            <person name="Moran D.A.P."/>
            <person name="Tomita M."/>
            <person name="Numata K."/>
            <person name="Arakawa K."/>
        </authorList>
    </citation>
    <scope>NUCLEOTIDE SEQUENCE</scope>
</reference>
<proteinExistence type="predicted"/>
<dbReference type="EMBL" id="BMAW01079595">
    <property type="protein sequence ID" value="GFU15975.1"/>
    <property type="molecule type" value="Genomic_DNA"/>
</dbReference>
<name>A0A8X6QDG6_NEPPI</name>
<keyword evidence="3" id="KW-1185">Reference proteome</keyword>